<feature type="transmembrane region" description="Helical" evidence="1">
    <location>
        <begin position="12"/>
        <end position="33"/>
    </location>
</feature>
<feature type="transmembrane region" description="Helical" evidence="1">
    <location>
        <begin position="155"/>
        <end position="178"/>
    </location>
</feature>
<dbReference type="GeneID" id="95967606"/>
<feature type="transmembrane region" description="Helical" evidence="1">
    <location>
        <begin position="215"/>
        <end position="234"/>
    </location>
</feature>
<feature type="transmembrane region" description="Helical" evidence="1">
    <location>
        <begin position="94"/>
        <end position="116"/>
    </location>
</feature>
<keyword evidence="1" id="KW-0812">Transmembrane</keyword>
<accession>A0AAX4NGK7</accession>
<sequence length="350" mass="38236">MIGLSEAEGLISAVLTVIEDALSPLISLFWYYAVYYGLNPHYSFGIFKIAGISGLYNTLLGNFYIPIISLILILSSFVYVVRNSLLEPTSSGKFIVRLAVSVSVGILAYQISLAVLDISRSIFLVLWNGNVNWYALMISINIPSQITQNISGNNLGSLLLNLVFYSGYFAVTMALLGMLALRQALILFFMVTLPVFTVLSAVPGMEKTAINFWKFFIGLCVLPFFVLIPIYISTLFPNDFILRLALISLAAMMPILLLSQSPIFRFSTITSFLSGASIGSTIEYGTATAQGFASIAMGNSDINSVMGAASLPLMRNIKFSPSGNNDRGEIDFNAIEQSELRSGINDHEKL</sequence>
<dbReference type="AlphaFoldDB" id="A0AAX4NGK7"/>
<dbReference type="EMBL" id="CP133772">
    <property type="protein sequence ID" value="WYY00305.1"/>
    <property type="molecule type" value="Genomic_DNA"/>
</dbReference>
<dbReference type="RefSeq" id="WP_393970646.1">
    <property type="nucleotide sequence ID" value="NZ_CP133772.1"/>
</dbReference>
<feature type="transmembrane region" description="Helical" evidence="1">
    <location>
        <begin position="240"/>
        <end position="258"/>
    </location>
</feature>
<dbReference type="Proteomes" id="UP001451606">
    <property type="component" value="Chromosome"/>
</dbReference>
<evidence type="ECO:0000313" key="2">
    <source>
        <dbReference type="EMBL" id="WYY00305.1"/>
    </source>
</evidence>
<name>A0AAX4NGK7_9ARCH</name>
<evidence type="ECO:0000313" key="3">
    <source>
        <dbReference type="Proteomes" id="UP001451606"/>
    </source>
</evidence>
<feature type="transmembrane region" description="Helical" evidence="1">
    <location>
        <begin position="63"/>
        <end position="82"/>
    </location>
</feature>
<gene>
    <name evidence="2" type="ORF">OXIME_000871</name>
</gene>
<reference evidence="2 3" key="1">
    <citation type="submission" date="2023-09" db="EMBL/GenBank/DDBJ databases">
        <authorList>
            <person name="Golyshina O.V."/>
            <person name="Lunev E.A."/>
            <person name="Bargiela R."/>
            <person name="Gaines M.C."/>
            <person name="Daum B."/>
            <person name="Bale N.J."/>
            <person name="Koenen M."/>
            <person name="Sinninghe Damst J.S."/>
            <person name="Yakimov M."/>
            <person name="Golyshin P.N."/>
        </authorList>
    </citation>
    <scope>NUCLEOTIDE SEQUENCE [LARGE SCALE GENOMIC DNA]</scope>
    <source>
        <strain evidence="2 3">M1</strain>
    </source>
</reference>
<evidence type="ECO:0000256" key="1">
    <source>
        <dbReference type="SAM" id="Phobius"/>
    </source>
</evidence>
<keyword evidence="3" id="KW-1185">Reference proteome</keyword>
<evidence type="ECO:0008006" key="4">
    <source>
        <dbReference type="Google" id="ProtNLM"/>
    </source>
</evidence>
<keyword evidence="1" id="KW-1133">Transmembrane helix</keyword>
<dbReference type="KEGG" id="omr:OXIME_000871"/>
<feature type="transmembrane region" description="Helical" evidence="1">
    <location>
        <begin position="122"/>
        <end position="143"/>
    </location>
</feature>
<proteinExistence type="predicted"/>
<protein>
    <recommendedName>
        <fullName evidence="4">Type IV secretion system protein</fullName>
    </recommendedName>
</protein>
<organism evidence="2 3">
    <name type="scientific">Oxyplasma meridianum</name>
    <dbReference type="NCBI Taxonomy" id="3073602"/>
    <lineage>
        <taxon>Archaea</taxon>
        <taxon>Methanobacteriati</taxon>
        <taxon>Thermoplasmatota</taxon>
        <taxon>Thermoplasmata</taxon>
        <taxon>Thermoplasmatales</taxon>
        <taxon>Thermoplasmataceae</taxon>
        <taxon>Oxyplasma</taxon>
    </lineage>
</organism>
<feature type="transmembrane region" description="Helical" evidence="1">
    <location>
        <begin position="184"/>
        <end position="203"/>
    </location>
</feature>
<keyword evidence="1" id="KW-0472">Membrane</keyword>